<dbReference type="InterPro" id="IPR016181">
    <property type="entry name" value="Acyl_CoA_acyltransferase"/>
</dbReference>
<protein>
    <submittedName>
        <fullName evidence="2">GNAT family N-acetyltransferase</fullName>
    </submittedName>
</protein>
<dbReference type="RefSeq" id="WP_150045379.1">
    <property type="nucleotide sequence ID" value="NZ_OW485603.1"/>
</dbReference>
<dbReference type="PANTHER" id="PTHR36174:SF1">
    <property type="entry name" value="LIPID II:GLYCINE GLYCYLTRANSFERASE"/>
    <property type="match status" value="1"/>
</dbReference>
<dbReference type="PANTHER" id="PTHR36174">
    <property type="entry name" value="LIPID II:GLYCINE GLYCYLTRANSFERASE"/>
    <property type="match status" value="1"/>
</dbReference>
<organism evidence="2 3">
    <name type="scientific">Rhodovastum atsumiense</name>
    <dbReference type="NCBI Taxonomy" id="504468"/>
    <lineage>
        <taxon>Bacteria</taxon>
        <taxon>Pseudomonadati</taxon>
        <taxon>Pseudomonadota</taxon>
        <taxon>Alphaproteobacteria</taxon>
        <taxon>Acetobacterales</taxon>
        <taxon>Acetobacteraceae</taxon>
        <taxon>Rhodovastum</taxon>
    </lineage>
</organism>
<dbReference type="SUPFAM" id="SSF55729">
    <property type="entry name" value="Acyl-CoA N-acyltransferases (Nat)"/>
    <property type="match status" value="1"/>
</dbReference>
<dbReference type="EMBL" id="VWPK01000083">
    <property type="protein sequence ID" value="KAA5608425.1"/>
    <property type="molecule type" value="Genomic_DNA"/>
</dbReference>
<dbReference type="Proteomes" id="UP000325255">
    <property type="component" value="Unassembled WGS sequence"/>
</dbReference>
<dbReference type="OrthoDB" id="9773932at2"/>
<accession>A0A5M6ILC7</accession>
<keyword evidence="2" id="KW-0808">Transferase</keyword>
<proteinExistence type="predicted"/>
<evidence type="ECO:0000313" key="3">
    <source>
        <dbReference type="Proteomes" id="UP000325255"/>
    </source>
</evidence>
<keyword evidence="3" id="KW-1185">Reference proteome</keyword>
<reference evidence="2 3" key="1">
    <citation type="submission" date="2019-09" db="EMBL/GenBank/DDBJ databases">
        <title>Genome sequence of Rhodovastum atsumiense, a diverse member of the Acetobacteraceae family of non-sulfur purple photosynthetic bacteria.</title>
        <authorList>
            <person name="Meyer T."/>
            <person name="Kyndt J."/>
        </authorList>
    </citation>
    <scope>NUCLEOTIDE SEQUENCE [LARGE SCALE GENOMIC DNA]</scope>
    <source>
        <strain evidence="2 3">DSM 21279</strain>
    </source>
</reference>
<sequence>MTVPGLKRRQEAACRAVPRLIEPDRDASWAAVADHPLTGLFSSAPWARAVAGTYGFTISAAVQEGADGATSALLFSHVSDLRGDRIVCGPFCDYCDPLLDDSAAWEDLVAPLMALGIPITLRCLRNTIPAQDRRFSFAGRAAWHGIHLARPEAELWQGLDGSARQNVRKAQRLGVTVREGRSLEDVRTFFDMHCHVRKTKYRLLPQPFALFEALHANFAPEDRLCVMLAECNGAVVAGILFLIWRDTLYYKFNASTDRQTCPNDLLVWEGIRFGQRRGLMRFDFGASDYVQPGLLRYKRKFATEESEILRLRWQPPGYADPRAEQAGFALSRMTQLLTEPGVPDVITRAAGEAFYAQFC</sequence>
<evidence type="ECO:0000313" key="2">
    <source>
        <dbReference type="EMBL" id="KAA5608425.1"/>
    </source>
</evidence>
<gene>
    <name evidence="2" type="ORF">F1189_29090</name>
</gene>
<name>A0A5M6ILC7_9PROT</name>
<dbReference type="Gene3D" id="3.40.630.30">
    <property type="match status" value="1"/>
</dbReference>
<dbReference type="AlphaFoldDB" id="A0A5M6ILC7"/>
<comment type="caution">
    <text evidence="2">The sequence shown here is derived from an EMBL/GenBank/DDBJ whole genome shotgun (WGS) entry which is preliminary data.</text>
</comment>
<dbReference type="Pfam" id="PF13480">
    <property type="entry name" value="Acetyltransf_6"/>
    <property type="match status" value="1"/>
</dbReference>
<dbReference type="InterPro" id="IPR038740">
    <property type="entry name" value="BioF2-like_GNAT_dom"/>
</dbReference>
<dbReference type="GO" id="GO:0016740">
    <property type="term" value="F:transferase activity"/>
    <property type="evidence" value="ECO:0007669"/>
    <property type="project" value="UniProtKB-KW"/>
</dbReference>
<evidence type="ECO:0000259" key="1">
    <source>
        <dbReference type="Pfam" id="PF13480"/>
    </source>
</evidence>
<dbReference type="InterPro" id="IPR050644">
    <property type="entry name" value="PG_Glycine_Bridge_Synth"/>
</dbReference>
<feature type="domain" description="BioF2-like acetyltransferase" evidence="1">
    <location>
        <begin position="163"/>
        <end position="299"/>
    </location>
</feature>